<proteinExistence type="predicted"/>
<organism evidence="2 3">
    <name type="scientific">Candidatus Komeilibacteria bacterium RIFCSPLOWO2_01_FULL_53_11</name>
    <dbReference type="NCBI Taxonomy" id="1798552"/>
    <lineage>
        <taxon>Bacteria</taxon>
        <taxon>Candidatus Komeiliibacteriota</taxon>
    </lineage>
</organism>
<comment type="caution">
    <text evidence="2">The sequence shown here is derived from an EMBL/GenBank/DDBJ whole genome shotgun (WGS) entry which is preliminary data.</text>
</comment>
<gene>
    <name evidence="2" type="ORF">A3B31_02895</name>
</gene>
<protein>
    <recommendedName>
        <fullName evidence="1">Transcobalamin-like C-terminal domain-containing protein</fullName>
    </recommendedName>
</protein>
<dbReference type="InterPro" id="IPR027954">
    <property type="entry name" value="Transcobalamin-like_C"/>
</dbReference>
<dbReference type="Proteomes" id="UP000177349">
    <property type="component" value="Unassembled WGS sequence"/>
</dbReference>
<evidence type="ECO:0000313" key="2">
    <source>
        <dbReference type="EMBL" id="OGY92809.1"/>
    </source>
</evidence>
<dbReference type="Gene3D" id="2.170.130.30">
    <property type="match status" value="1"/>
</dbReference>
<evidence type="ECO:0000313" key="3">
    <source>
        <dbReference type="Proteomes" id="UP000177349"/>
    </source>
</evidence>
<reference evidence="2 3" key="1">
    <citation type="journal article" date="2016" name="Nat. Commun.">
        <title>Thousands of microbial genomes shed light on interconnected biogeochemical processes in an aquifer system.</title>
        <authorList>
            <person name="Anantharaman K."/>
            <person name="Brown C.T."/>
            <person name="Hug L.A."/>
            <person name="Sharon I."/>
            <person name="Castelle C.J."/>
            <person name="Probst A.J."/>
            <person name="Thomas B.C."/>
            <person name="Singh A."/>
            <person name="Wilkins M.J."/>
            <person name="Karaoz U."/>
            <person name="Brodie E.L."/>
            <person name="Williams K.H."/>
            <person name="Hubbard S.S."/>
            <person name="Banfield J.F."/>
        </authorList>
    </citation>
    <scope>NUCLEOTIDE SEQUENCE [LARGE SCALE GENOMIC DNA]</scope>
</reference>
<evidence type="ECO:0000259" key="1">
    <source>
        <dbReference type="Pfam" id="PF14478"/>
    </source>
</evidence>
<name>A0A1G2BW97_9BACT</name>
<dbReference type="AlphaFoldDB" id="A0A1G2BW97"/>
<dbReference type="EMBL" id="MHKN01000009">
    <property type="protein sequence ID" value="OGY92809.1"/>
    <property type="molecule type" value="Genomic_DNA"/>
</dbReference>
<dbReference type="Pfam" id="PF14478">
    <property type="entry name" value="DUF4430"/>
    <property type="match status" value="1"/>
</dbReference>
<accession>A0A1G2BW97</accession>
<sequence length="144" mass="16377">MNKNIRLTVLLIIFLLGGFFLGQSLQTAPKTPAPQVQQQQEAKQVSFMFVMDDTTLVTAELPWKENFNLLDATKEIATAKELSFETKDYGDMGTLVTQIGKRKNGEGAEYWQFWVNNEQVQTAANNYLLKSGDVISWQFRKSAY</sequence>
<feature type="domain" description="Transcobalamin-like C-terminal" evidence="1">
    <location>
        <begin position="69"/>
        <end position="140"/>
    </location>
</feature>